<dbReference type="OrthoDB" id="3521506at2759"/>
<feature type="region of interest" description="Disordered" evidence="1">
    <location>
        <begin position="65"/>
        <end position="84"/>
    </location>
</feature>
<dbReference type="GeneID" id="19267238"/>
<proteinExistence type="predicted"/>
<reference evidence="3" key="1">
    <citation type="journal article" date="2015" name="BMC Genomics">
        <title>Genomic and transcriptomic analysis of the endophytic fungus Pestalotiopsis fici reveals its lifestyle and high potential for synthesis of natural products.</title>
        <authorList>
            <person name="Wang X."/>
            <person name="Zhang X."/>
            <person name="Liu L."/>
            <person name="Xiang M."/>
            <person name="Wang W."/>
            <person name="Sun X."/>
            <person name="Che Y."/>
            <person name="Guo L."/>
            <person name="Liu G."/>
            <person name="Guo L."/>
            <person name="Wang C."/>
            <person name="Yin W.B."/>
            <person name="Stadler M."/>
            <person name="Zhang X."/>
            <person name="Liu X."/>
        </authorList>
    </citation>
    <scope>NUCLEOTIDE SEQUENCE [LARGE SCALE GENOMIC DNA]</scope>
    <source>
        <strain evidence="3">W106-1 / CGMCC3.15140</strain>
    </source>
</reference>
<evidence type="ECO:0000313" key="2">
    <source>
        <dbReference type="EMBL" id="ETS84200.1"/>
    </source>
</evidence>
<dbReference type="RefSeq" id="XP_007828997.1">
    <property type="nucleotide sequence ID" value="XM_007830806.1"/>
</dbReference>
<dbReference type="InParanoid" id="W3XDS2"/>
<dbReference type="HOGENOM" id="CLU_2050444_0_0_1"/>
<organism evidence="2 3">
    <name type="scientific">Pestalotiopsis fici (strain W106-1 / CGMCC3.15140)</name>
    <dbReference type="NCBI Taxonomy" id="1229662"/>
    <lineage>
        <taxon>Eukaryota</taxon>
        <taxon>Fungi</taxon>
        <taxon>Dikarya</taxon>
        <taxon>Ascomycota</taxon>
        <taxon>Pezizomycotina</taxon>
        <taxon>Sordariomycetes</taxon>
        <taxon>Xylariomycetidae</taxon>
        <taxon>Amphisphaeriales</taxon>
        <taxon>Sporocadaceae</taxon>
        <taxon>Pestalotiopsis</taxon>
    </lineage>
</organism>
<dbReference type="EMBL" id="KI912110">
    <property type="protein sequence ID" value="ETS84200.1"/>
    <property type="molecule type" value="Genomic_DNA"/>
</dbReference>
<dbReference type="Proteomes" id="UP000030651">
    <property type="component" value="Unassembled WGS sequence"/>
</dbReference>
<protein>
    <submittedName>
        <fullName evidence="2">Uncharacterized protein</fullName>
    </submittedName>
</protein>
<accession>W3XDS2</accession>
<name>W3XDS2_PESFW</name>
<gene>
    <name evidence="2" type="ORF">PFICI_02225</name>
</gene>
<dbReference type="KEGG" id="pfy:PFICI_02225"/>
<sequence length="120" mass="13648">MRTQAKNIDKFLENIPDEKLRNFADRQHTLYECYNAGFRLDHQGLNDDPNEKPFVHRLYVQPIGGSGTKSKSKRAKANKKNDSVTARCHVSNKATPQEIRDALLESYYGKGLVLAYAPPK</sequence>
<keyword evidence="3" id="KW-1185">Reference proteome</keyword>
<evidence type="ECO:0000313" key="3">
    <source>
        <dbReference type="Proteomes" id="UP000030651"/>
    </source>
</evidence>
<evidence type="ECO:0000256" key="1">
    <source>
        <dbReference type="SAM" id="MobiDB-lite"/>
    </source>
</evidence>
<dbReference type="AlphaFoldDB" id="W3XDS2"/>